<protein>
    <recommendedName>
        <fullName evidence="4">DUF4283 domain-containing protein</fullName>
    </recommendedName>
</protein>
<gene>
    <name evidence="2" type="ORF">ZIOFF_030744</name>
</gene>
<keyword evidence="3" id="KW-1185">Reference proteome</keyword>
<name>A0A8J5H0B7_ZINOF</name>
<dbReference type="Proteomes" id="UP000734854">
    <property type="component" value="Unassembled WGS sequence"/>
</dbReference>
<feature type="compositionally biased region" description="Polar residues" evidence="1">
    <location>
        <begin position="537"/>
        <end position="550"/>
    </location>
</feature>
<reference evidence="2 3" key="1">
    <citation type="submission" date="2020-08" db="EMBL/GenBank/DDBJ databases">
        <title>Plant Genome Project.</title>
        <authorList>
            <person name="Zhang R.-G."/>
        </authorList>
    </citation>
    <scope>NUCLEOTIDE SEQUENCE [LARGE SCALE GENOMIC DNA]</scope>
    <source>
        <tissue evidence="2">Rhizome</tissue>
    </source>
</reference>
<dbReference type="EMBL" id="JACMSC010000008">
    <property type="protein sequence ID" value="KAG6512619.1"/>
    <property type="molecule type" value="Genomic_DNA"/>
</dbReference>
<evidence type="ECO:0000256" key="1">
    <source>
        <dbReference type="SAM" id="MobiDB-lite"/>
    </source>
</evidence>
<evidence type="ECO:0008006" key="4">
    <source>
        <dbReference type="Google" id="ProtNLM"/>
    </source>
</evidence>
<proteinExistence type="predicted"/>
<comment type="caution">
    <text evidence="2">The sequence shown here is derived from an EMBL/GenBank/DDBJ whole genome shotgun (WGS) entry which is preliminary data.</text>
</comment>
<evidence type="ECO:0000313" key="3">
    <source>
        <dbReference type="Proteomes" id="UP000734854"/>
    </source>
</evidence>
<evidence type="ECO:0000313" key="2">
    <source>
        <dbReference type="EMBL" id="KAG6512619.1"/>
    </source>
</evidence>
<sequence>MGRHPGRNGVVAIAERWRILYRFFMHKSGWIIYHFDMKEDINNVLQGGQYFVFGIPIFFKIMPRCFLFNKDGRFILAWIQIHGLPPDCWPQKVLSVISSEVGKSLYTDSLKRTRERLEYAKLLVEVSVVGDRVHELPIQLPIGAQLDLKIIYKMVSYFCNGCRRIGHNKVNCHTRAALVEPQGNRVDHEAPGGLNGAASKVLNDLAIVVVHDPILVTVERPLGHVGDTRGAADVPPQQVPQHEVQDDDGLSTILEVSVGYDSCSSSVAPVSSTSSSSIVSVTLGSTSSSSLVELVKVWTDQNVRMVQIVRPMEKSSFMCNLTEISHCSRFQVPEQISRSWHMQSFSRFDGLVAHAGLEQLLTLVAHTDWFDGVMLHVLSETNTKAPAVEENNSSALTIVPTSTTTDSGTIQDGAFDPTKWELALATTPSNNNSTVLESRMLTLNSLYDEAAYRQHQQLYETPSSNSFTEPFEMSHQIATPPAVQMASMAQQQQQMFSMFLQSNSFVQPISPLHSNVGAAVNPFGDDVGRRTFPIDNLQHQPNNPFGNPQV</sequence>
<organism evidence="2 3">
    <name type="scientific">Zingiber officinale</name>
    <name type="common">Ginger</name>
    <name type="synonym">Amomum zingiber</name>
    <dbReference type="NCBI Taxonomy" id="94328"/>
    <lineage>
        <taxon>Eukaryota</taxon>
        <taxon>Viridiplantae</taxon>
        <taxon>Streptophyta</taxon>
        <taxon>Embryophyta</taxon>
        <taxon>Tracheophyta</taxon>
        <taxon>Spermatophyta</taxon>
        <taxon>Magnoliopsida</taxon>
        <taxon>Liliopsida</taxon>
        <taxon>Zingiberales</taxon>
        <taxon>Zingiberaceae</taxon>
        <taxon>Zingiber</taxon>
    </lineage>
</organism>
<feature type="region of interest" description="Disordered" evidence="1">
    <location>
        <begin position="530"/>
        <end position="550"/>
    </location>
</feature>
<dbReference type="PANTHER" id="PTHR31286">
    <property type="entry name" value="GLYCINE-RICH CELL WALL STRUCTURAL PROTEIN 1.8-LIKE"/>
    <property type="match status" value="1"/>
</dbReference>
<dbReference type="PANTHER" id="PTHR31286:SF180">
    <property type="entry name" value="OS10G0362600 PROTEIN"/>
    <property type="match status" value="1"/>
</dbReference>
<accession>A0A8J5H0B7</accession>
<dbReference type="AlphaFoldDB" id="A0A8J5H0B7"/>
<dbReference type="InterPro" id="IPR040256">
    <property type="entry name" value="At4g02000-like"/>
</dbReference>